<name>A0A1S4C4J7_TOBAC</name>
<dbReference type="KEGG" id="nta:107815076"/>
<reference evidence="1" key="1">
    <citation type="submission" date="2025-08" db="UniProtKB">
        <authorList>
            <consortium name="RefSeq"/>
        </authorList>
    </citation>
    <scope>IDENTIFICATION</scope>
</reference>
<sequence>MDAYHLLLGRPWVYDKCAKYDENLNTYSFTKDGRNIILIPLNPEEIAKSLKPKNDSFVTKLQTIGPINREKSLNIGITMEEHKEEEHALYPQLEDLPLKFDDDPLEHPICELNFRTNIDAQYNIDFIVDYILPNEATYCTNPKIHEILQTQEEGFLKKESIMEGLSSYFVPAFFLPP</sequence>
<dbReference type="RefSeq" id="XP_016496077.1">
    <property type="nucleotide sequence ID" value="XM_016640591.1"/>
</dbReference>
<dbReference type="AlphaFoldDB" id="A0A1S4C4J7"/>
<accession>A0A1S4C4J7</accession>
<evidence type="ECO:0000313" key="1">
    <source>
        <dbReference type="RefSeq" id="XP_016496077.1"/>
    </source>
</evidence>
<dbReference type="OrthoDB" id="1194562at2759"/>
<protein>
    <submittedName>
        <fullName evidence="1">Uncharacterized protein</fullName>
    </submittedName>
</protein>
<gene>
    <name evidence="1" type="primary">LOC107815076</name>
</gene>
<proteinExistence type="predicted"/>
<dbReference type="PaxDb" id="4097-A0A1S4C4J7"/>
<dbReference type="STRING" id="4097.A0A1S4C4J7"/>
<organism evidence="1">
    <name type="scientific">Nicotiana tabacum</name>
    <name type="common">Common tobacco</name>
    <dbReference type="NCBI Taxonomy" id="4097"/>
    <lineage>
        <taxon>Eukaryota</taxon>
        <taxon>Viridiplantae</taxon>
        <taxon>Streptophyta</taxon>
        <taxon>Embryophyta</taxon>
        <taxon>Tracheophyta</taxon>
        <taxon>Spermatophyta</taxon>
        <taxon>Magnoliopsida</taxon>
        <taxon>eudicotyledons</taxon>
        <taxon>Gunneridae</taxon>
        <taxon>Pentapetalae</taxon>
        <taxon>asterids</taxon>
        <taxon>lamiids</taxon>
        <taxon>Solanales</taxon>
        <taxon>Solanaceae</taxon>
        <taxon>Nicotianoideae</taxon>
        <taxon>Nicotianeae</taxon>
        <taxon>Nicotiana</taxon>
    </lineage>
</organism>